<feature type="binding site" evidence="8">
    <location>
        <position position="75"/>
    </location>
    <ligand>
        <name>[4Fe-4S] cluster</name>
        <dbReference type="ChEBI" id="CHEBI:49883"/>
        <label>2</label>
    </ligand>
</feature>
<comment type="caution">
    <text evidence="10">The sequence shown here is derived from an EMBL/GenBank/DDBJ whole genome shotgun (WGS) entry which is preliminary data.</text>
</comment>
<keyword evidence="1" id="KW-0813">Transport</keyword>
<feature type="binding site" evidence="8">
    <location>
        <position position="40"/>
    </location>
    <ligand>
        <name>[4Fe-4S] cluster</name>
        <dbReference type="ChEBI" id="CHEBI:49883"/>
        <label>1</label>
    </ligand>
</feature>
<dbReference type="Proteomes" id="UP000286100">
    <property type="component" value="Unassembled WGS sequence"/>
</dbReference>
<reference evidence="10 11" key="1">
    <citation type="submission" date="2018-09" db="EMBL/GenBank/DDBJ databases">
        <authorList>
            <person name="Zhu H."/>
        </authorList>
    </citation>
    <scope>NUCLEOTIDE SEQUENCE [LARGE SCALE GENOMIC DNA]</scope>
    <source>
        <strain evidence="10 11">K2R01-6</strain>
    </source>
</reference>
<evidence type="ECO:0000256" key="6">
    <source>
        <dbReference type="ARBA" id="ARBA00023004"/>
    </source>
</evidence>
<dbReference type="Gene3D" id="3.30.70.20">
    <property type="match status" value="2"/>
</dbReference>
<name>A0A418WSD1_9SPHN</name>
<dbReference type="EMBL" id="QYUM01000002">
    <property type="protein sequence ID" value="RJF94117.1"/>
    <property type="molecule type" value="Genomic_DNA"/>
</dbReference>
<feature type="domain" description="4Fe-4S ferredoxin-type" evidence="9">
    <location>
        <begin position="61"/>
        <end position="92"/>
    </location>
</feature>
<evidence type="ECO:0000313" key="10">
    <source>
        <dbReference type="EMBL" id="RJF94117.1"/>
    </source>
</evidence>
<dbReference type="OrthoDB" id="9800445at2"/>
<keyword evidence="8" id="KW-0963">Cytoplasm</keyword>
<evidence type="ECO:0000256" key="8">
    <source>
        <dbReference type="HAMAP-Rule" id="MF_02201"/>
    </source>
</evidence>
<keyword evidence="6 8" id="KW-0408">Iron</keyword>
<evidence type="ECO:0000256" key="3">
    <source>
        <dbReference type="ARBA" id="ARBA00022723"/>
    </source>
</evidence>
<feature type="binding site" evidence="8">
    <location>
        <position position="50"/>
    </location>
    <ligand>
        <name>[4Fe-4S] cluster</name>
        <dbReference type="ChEBI" id="CHEBI:49883"/>
        <label>1</label>
    </ligand>
</feature>
<dbReference type="PROSITE" id="PS51379">
    <property type="entry name" value="4FE4S_FER_2"/>
    <property type="match status" value="3"/>
</dbReference>
<feature type="binding site" evidence="8">
    <location>
        <position position="78"/>
    </location>
    <ligand>
        <name>[4Fe-4S] cluster</name>
        <dbReference type="ChEBI" id="CHEBI:49883"/>
        <label>2</label>
    </ligand>
</feature>
<dbReference type="SUPFAM" id="SSF54862">
    <property type="entry name" value="4Fe-4S ferredoxins"/>
    <property type="match status" value="1"/>
</dbReference>
<keyword evidence="5" id="KW-0249">Electron transport</keyword>
<keyword evidence="2 8" id="KW-0004">4Fe-4S</keyword>
<feature type="binding site" evidence="8">
    <location>
        <position position="72"/>
    </location>
    <ligand>
        <name>[4Fe-4S] cluster</name>
        <dbReference type="ChEBI" id="CHEBI:49883"/>
        <label>2</label>
    </ligand>
</feature>
<organism evidence="10 11">
    <name type="scientific">Sphingomonas cavernae</name>
    <dbReference type="NCBI Taxonomy" id="2320861"/>
    <lineage>
        <taxon>Bacteria</taxon>
        <taxon>Pseudomonadati</taxon>
        <taxon>Pseudomonadota</taxon>
        <taxon>Alphaproteobacteria</taxon>
        <taxon>Sphingomonadales</taxon>
        <taxon>Sphingomonadaceae</taxon>
        <taxon>Sphingomonas</taxon>
    </lineage>
</organism>
<dbReference type="InterPro" id="IPR050572">
    <property type="entry name" value="Fe-S_Ferredoxin"/>
</dbReference>
<feature type="domain" description="4Fe-4S ferredoxin-type" evidence="9">
    <location>
        <begin position="135"/>
        <end position="164"/>
    </location>
</feature>
<keyword evidence="7 8" id="KW-0411">Iron-sulfur</keyword>
<dbReference type="PROSITE" id="PS00198">
    <property type="entry name" value="4FE4S_FER_1"/>
    <property type="match status" value="1"/>
</dbReference>
<feature type="binding site" evidence="8">
    <location>
        <position position="82"/>
    </location>
    <ligand>
        <name>[4Fe-4S] cluster</name>
        <dbReference type="ChEBI" id="CHEBI:49883"/>
        <label>2</label>
    </ligand>
</feature>
<feature type="binding site" evidence="8">
    <location>
        <position position="154"/>
    </location>
    <ligand>
        <name>[4Fe-4S] cluster</name>
        <dbReference type="ChEBI" id="CHEBI:49883"/>
        <label>3</label>
    </ligand>
</feature>
<comment type="function">
    <text evidence="8">Could be involved in the maturation of NapA, the catalytic subunit of the periplasmic nitrate reductase, before its export into the periplasm.</text>
</comment>
<dbReference type="InterPro" id="IPR004496">
    <property type="entry name" value="NapF"/>
</dbReference>
<evidence type="ECO:0000256" key="7">
    <source>
        <dbReference type="ARBA" id="ARBA00023014"/>
    </source>
</evidence>
<dbReference type="AlphaFoldDB" id="A0A418WSD1"/>
<dbReference type="PANTHER" id="PTHR43687">
    <property type="entry name" value="ADENYLYLSULFATE REDUCTASE, BETA SUBUNIT"/>
    <property type="match status" value="1"/>
</dbReference>
<keyword evidence="4 8" id="KW-0677">Repeat</keyword>
<dbReference type="GO" id="GO:0005737">
    <property type="term" value="C:cytoplasm"/>
    <property type="evidence" value="ECO:0007669"/>
    <property type="project" value="UniProtKB-SubCell"/>
</dbReference>
<dbReference type="NCBIfam" id="TIGR00402">
    <property type="entry name" value="napF"/>
    <property type="match status" value="1"/>
</dbReference>
<dbReference type="PANTHER" id="PTHR43687:SF6">
    <property type="entry name" value="L-ASPARTATE SEMIALDEHYDE SULFURTRANSFERASE IRON-SULFUR SUBUNIT"/>
    <property type="match status" value="1"/>
</dbReference>
<gene>
    <name evidence="8 10" type="primary">napF</name>
    <name evidence="10" type="ORF">D3876_07635</name>
</gene>
<feature type="binding site" evidence="8">
    <location>
        <position position="43"/>
    </location>
    <ligand>
        <name>[4Fe-4S] cluster</name>
        <dbReference type="ChEBI" id="CHEBI:49883"/>
        <label>1</label>
    </ligand>
</feature>
<feature type="binding site" evidence="8">
    <location>
        <position position="46"/>
    </location>
    <ligand>
        <name>[4Fe-4S] cluster</name>
        <dbReference type="ChEBI" id="CHEBI:49883"/>
        <label>1</label>
    </ligand>
</feature>
<evidence type="ECO:0000256" key="5">
    <source>
        <dbReference type="ARBA" id="ARBA00022982"/>
    </source>
</evidence>
<comment type="subcellular location">
    <subcellularLocation>
        <location evidence="8">Cytoplasm</location>
    </subcellularLocation>
</comment>
<evidence type="ECO:0000256" key="1">
    <source>
        <dbReference type="ARBA" id="ARBA00022448"/>
    </source>
</evidence>
<dbReference type="InterPro" id="IPR017900">
    <property type="entry name" value="4Fe4S_Fe_S_CS"/>
</dbReference>
<comment type="cofactor">
    <cofactor evidence="8">
        <name>[4Fe-4S] cluster</name>
        <dbReference type="ChEBI" id="CHEBI:49883"/>
    </cofactor>
</comment>
<comment type="subunit">
    <text evidence="8">Interacts with the cytoplasmic NapA precursor.</text>
</comment>
<dbReference type="Pfam" id="PF00037">
    <property type="entry name" value="Fer4"/>
    <property type="match status" value="1"/>
</dbReference>
<dbReference type="HAMAP" id="MF_02201">
    <property type="entry name" value="NapF"/>
    <property type="match status" value="1"/>
</dbReference>
<accession>A0A418WSD1</accession>
<evidence type="ECO:0000313" key="11">
    <source>
        <dbReference type="Proteomes" id="UP000286100"/>
    </source>
</evidence>
<dbReference type="CDD" id="cd10564">
    <property type="entry name" value="NapF_like"/>
    <property type="match status" value="1"/>
</dbReference>
<evidence type="ECO:0000259" key="9">
    <source>
        <dbReference type="PROSITE" id="PS51379"/>
    </source>
</evidence>
<dbReference type="GO" id="GO:0046872">
    <property type="term" value="F:metal ion binding"/>
    <property type="evidence" value="ECO:0007669"/>
    <property type="project" value="UniProtKB-KW"/>
</dbReference>
<feature type="binding site" evidence="8">
    <location>
        <position position="144"/>
    </location>
    <ligand>
        <name>[4Fe-4S] cluster</name>
        <dbReference type="ChEBI" id="CHEBI:49883"/>
        <label>3</label>
    </ligand>
</feature>
<sequence>MTRVAAFSPARRAFLRGGVQAEPALRPPWALDEPNFLVACDGCGVCIEACPEHVLARSEGGYPVFDPMLGECLFCEACVTACIPRALDKTQAQPAWRLKAGIASTCLAKNGVTCFSCRDACGEMAIRFRPAQGGAAPELDTDRCTGCGACVGICPVSAISLARPENPHG</sequence>
<protein>
    <recommendedName>
        <fullName evidence="8">Ferredoxin-type protein NapF</fullName>
    </recommendedName>
</protein>
<feature type="binding site" evidence="8">
    <location>
        <position position="147"/>
    </location>
    <ligand>
        <name>[4Fe-4S] cluster</name>
        <dbReference type="ChEBI" id="CHEBI:49883"/>
        <label>3</label>
    </ligand>
</feature>
<feature type="binding site" evidence="8">
    <location>
        <position position="150"/>
    </location>
    <ligand>
        <name>[4Fe-4S] cluster</name>
        <dbReference type="ChEBI" id="CHEBI:49883"/>
        <label>3</label>
    </ligand>
</feature>
<feature type="domain" description="4Fe-4S ferredoxin-type" evidence="9">
    <location>
        <begin position="27"/>
        <end position="60"/>
    </location>
</feature>
<dbReference type="InterPro" id="IPR017896">
    <property type="entry name" value="4Fe4S_Fe-S-bd"/>
</dbReference>
<keyword evidence="3 8" id="KW-0479">Metal-binding</keyword>
<dbReference type="Pfam" id="PF13187">
    <property type="entry name" value="Fer4_9"/>
    <property type="match status" value="1"/>
</dbReference>
<comment type="similarity">
    <text evidence="8">Belongs to the NapF family.</text>
</comment>
<proteinExistence type="inferred from homology"/>
<dbReference type="RefSeq" id="WP_119760817.1">
    <property type="nucleotide sequence ID" value="NZ_QYUM01000002.1"/>
</dbReference>
<evidence type="ECO:0000256" key="2">
    <source>
        <dbReference type="ARBA" id="ARBA00022485"/>
    </source>
</evidence>
<dbReference type="GO" id="GO:0051539">
    <property type="term" value="F:4 iron, 4 sulfur cluster binding"/>
    <property type="evidence" value="ECO:0007669"/>
    <property type="project" value="UniProtKB-UniRule"/>
</dbReference>
<keyword evidence="11" id="KW-1185">Reference proteome</keyword>
<evidence type="ECO:0000256" key="4">
    <source>
        <dbReference type="ARBA" id="ARBA00022737"/>
    </source>
</evidence>